<keyword evidence="1" id="KW-1133">Transmembrane helix</keyword>
<keyword evidence="3" id="KW-1185">Reference proteome</keyword>
<gene>
    <name evidence="2" type="ORF">BDD43_5576</name>
</gene>
<evidence type="ECO:0000313" key="2">
    <source>
        <dbReference type="EMBL" id="RKR85312.1"/>
    </source>
</evidence>
<dbReference type="Proteomes" id="UP000268007">
    <property type="component" value="Unassembled WGS sequence"/>
</dbReference>
<name>A0A495JAC8_9SPHI</name>
<comment type="caution">
    <text evidence="2">The sequence shown here is derived from an EMBL/GenBank/DDBJ whole genome shotgun (WGS) entry which is preliminary data.</text>
</comment>
<proteinExistence type="predicted"/>
<protein>
    <submittedName>
        <fullName evidence="2">Uncharacterized protein</fullName>
    </submittedName>
</protein>
<reference evidence="2 3" key="1">
    <citation type="submission" date="2018-10" db="EMBL/GenBank/DDBJ databases">
        <title>Genomic Encyclopedia of Archaeal and Bacterial Type Strains, Phase II (KMG-II): from individual species to whole genera.</title>
        <authorList>
            <person name="Goeker M."/>
        </authorList>
    </citation>
    <scope>NUCLEOTIDE SEQUENCE [LARGE SCALE GENOMIC DNA]</scope>
    <source>
        <strain evidence="2 3">DSM 18602</strain>
    </source>
</reference>
<keyword evidence="1" id="KW-0472">Membrane</keyword>
<dbReference type="AlphaFoldDB" id="A0A495JAC8"/>
<sequence length="40" mass="4558">MENLDLIILTVIVTVLYVGFAWGLFVAQKKQQHLKTENPS</sequence>
<evidence type="ECO:0000256" key="1">
    <source>
        <dbReference type="SAM" id="Phobius"/>
    </source>
</evidence>
<accession>A0A495JAC8</accession>
<keyword evidence="1" id="KW-0812">Transmembrane</keyword>
<dbReference type="RefSeq" id="WP_262707439.1">
    <property type="nucleotide sequence ID" value="NZ_RBKU01000001.1"/>
</dbReference>
<feature type="transmembrane region" description="Helical" evidence="1">
    <location>
        <begin position="6"/>
        <end position="27"/>
    </location>
</feature>
<dbReference type="EMBL" id="RBKU01000001">
    <property type="protein sequence ID" value="RKR85312.1"/>
    <property type="molecule type" value="Genomic_DNA"/>
</dbReference>
<organism evidence="2 3">
    <name type="scientific">Mucilaginibacter gracilis</name>
    <dbReference type="NCBI Taxonomy" id="423350"/>
    <lineage>
        <taxon>Bacteria</taxon>
        <taxon>Pseudomonadati</taxon>
        <taxon>Bacteroidota</taxon>
        <taxon>Sphingobacteriia</taxon>
        <taxon>Sphingobacteriales</taxon>
        <taxon>Sphingobacteriaceae</taxon>
        <taxon>Mucilaginibacter</taxon>
    </lineage>
</organism>
<evidence type="ECO:0000313" key="3">
    <source>
        <dbReference type="Proteomes" id="UP000268007"/>
    </source>
</evidence>